<name>A0A0A8B8J0_9ACTN</name>
<dbReference type="GO" id="GO:0005524">
    <property type="term" value="F:ATP binding"/>
    <property type="evidence" value="ECO:0007669"/>
    <property type="project" value="UniProtKB-KW"/>
</dbReference>
<sequence>MGANADRVPVLSVRGLSKTFRSVRGADVAAVDDVTFDVAAGSCFGLVGESGSGKSTVASLVMGMVRPDAGSIVLQGEDIAHLRGRRARLIFDRAQMVFQNPVGSFDPRHTLGCGVAEGLRNRGMAKKPAEMRARALMQRCGLAPELFERFPHQVSGGQCQRAAIARALVCQPALLICDEATSALDVTVQSQIVELLEGIREETGMAQLIICHDMALVQRMCDTVAVMCAGRIVESGPADQVIAHPRHDYTKSLIEAVL</sequence>
<evidence type="ECO:0000256" key="2">
    <source>
        <dbReference type="ARBA" id="ARBA00022448"/>
    </source>
</evidence>
<protein>
    <submittedName>
        <fullName evidence="6">ABC transporter</fullName>
    </submittedName>
</protein>
<dbReference type="InterPro" id="IPR017871">
    <property type="entry name" value="ABC_transporter-like_CS"/>
</dbReference>
<feature type="domain" description="ABC transporter" evidence="5">
    <location>
        <begin position="11"/>
        <end position="254"/>
    </location>
</feature>
<dbReference type="Gene3D" id="3.40.50.300">
    <property type="entry name" value="P-loop containing nucleotide triphosphate hydrolases"/>
    <property type="match status" value="1"/>
</dbReference>
<gene>
    <name evidence="6" type="ORF">JI75_00645</name>
</gene>
<dbReference type="Proteomes" id="UP000031121">
    <property type="component" value="Chromosome"/>
</dbReference>
<dbReference type="CDD" id="cd03257">
    <property type="entry name" value="ABC_NikE_OppD_transporters"/>
    <property type="match status" value="1"/>
</dbReference>
<reference evidence="7" key="1">
    <citation type="submission" date="2014-08" db="EMBL/GenBank/DDBJ databases">
        <title>Coriobacteriaceae sp. complete genome.</title>
        <authorList>
            <person name="Looft T."/>
            <person name="Bayles D.O."/>
            <person name="Stanton T.B."/>
        </authorList>
    </citation>
    <scope>NUCLEOTIDE SEQUENCE [LARGE SCALE GENOMIC DNA]</scope>
    <source>
        <strain evidence="7">68-1-3</strain>
    </source>
</reference>
<comment type="similarity">
    <text evidence="1">Belongs to the ABC transporter superfamily.</text>
</comment>
<dbReference type="PROSITE" id="PS00211">
    <property type="entry name" value="ABC_TRANSPORTER_1"/>
    <property type="match status" value="1"/>
</dbReference>
<evidence type="ECO:0000256" key="3">
    <source>
        <dbReference type="ARBA" id="ARBA00022741"/>
    </source>
</evidence>
<dbReference type="EMBL" id="CP009302">
    <property type="protein sequence ID" value="AJC11432.1"/>
    <property type="molecule type" value="Genomic_DNA"/>
</dbReference>
<keyword evidence="3" id="KW-0547">Nucleotide-binding</keyword>
<dbReference type="OrthoDB" id="5357528at2"/>
<keyword evidence="2" id="KW-0813">Transport</keyword>
<dbReference type="InterPro" id="IPR003439">
    <property type="entry name" value="ABC_transporter-like_ATP-bd"/>
</dbReference>
<evidence type="ECO:0000313" key="6">
    <source>
        <dbReference type="EMBL" id="AJC11432.1"/>
    </source>
</evidence>
<dbReference type="Pfam" id="PF00005">
    <property type="entry name" value="ABC_tran"/>
    <property type="match status" value="1"/>
</dbReference>
<dbReference type="InterPro" id="IPR003593">
    <property type="entry name" value="AAA+_ATPase"/>
</dbReference>
<dbReference type="InterPro" id="IPR050319">
    <property type="entry name" value="ABC_transp_ATP-bind"/>
</dbReference>
<dbReference type="GO" id="GO:0055085">
    <property type="term" value="P:transmembrane transport"/>
    <property type="evidence" value="ECO:0007669"/>
    <property type="project" value="UniProtKB-ARBA"/>
</dbReference>
<dbReference type="STRING" id="1531429.JI75_00645"/>
<dbReference type="SUPFAM" id="SSF52540">
    <property type="entry name" value="P-loop containing nucleoside triphosphate hydrolases"/>
    <property type="match status" value="1"/>
</dbReference>
<dbReference type="PANTHER" id="PTHR43776:SF7">
    <property type="entry name" value="D,D-DIPEPTIDE TRANSPORT ATP-BINDING PROTEIN DDPF-RELATED"/>
    <property type="match status" value="1"/>
</dbReference>
<dbReference type="HOGENOM" id="CLU_000604_1_23_11"/>
<organism evidence="6 7">
    <name type="scientific">Berryella intestinalis</name>
    <dbReference type="NCBI Taxonomy" id="1531429"/>
    <lineage>
        <taxon>Bacteria</taxon>
        <taxon>Bacillati</taxon>
        <taxon>Actinomycetota</taxon>
        <taxon>Coriobacteriia</taxon>
        <taxon>Eggerthellales</taxon>
        <taxon>Eggerthellaceae</taxon>
        <taxon>Berryella</taxon>
    </lineage>
</organism>
<evidence type="ECO:0000313" key="7">
    <source>
        <dbReference type="Proteomes" id="UP000031121"/>
    </source>
</evidence>
<dbReference type="RefSeq" id="WP_039687980.1">
    <property type="nucleotide sequence ID" value="NZ_CP009302.1"/>
</dbReference>
<dbReference type="InterPro" id="IPR027417">
    <property type="entry name" value="P-loop_NTPase"/>
</dbReference>
<keyword evidence="4" id="KW-0067">ATP-binding</keyword>
<dbReference type="AlphaFoldDB" id="A0A0A8B8J0"/>
<reference evidence="6 7" key="2">
    <citation type="journal article" date="2015" name="Genome Announc.">
        <title>Complete Genome Sequence of Coriobacteriaceae Strain 68-1-3, a Novel Mucus-Degrading Isolate from the Swine Intestinal Tract.</title>
        <authorList>
            <person name="Looft T."/>
            <person name="Bayles D.O."/>
            <person name="Alt D.P."/>
            <person name="Stanton T.B."/>
        </authorList>
    </citation>
    <scope>NUCLEOTIDE SEQUENCE [LARGE SCALE GENOMIC DNA]</scope>
    <source>
        <strain evidence="6 7">68-1-3</strain>
    </source>
</reference>
<dbReference type="PANTHER" id="PTHR43776">
    <property type="entry name" value="TRANSPORT ATP-BINDING PROTEIN"/>
    <property type="match status" value="1"/>
</dbReference>
<accession>A0A0A8B8J0</accession>
<dbReference type="KEGG" id="cbac:JI75_00645"/>
<evidence type="ECO:0000256" key="4">
    <source>
        <dbReference type="ARBA" id="ARBA00022840"/>
    </source>
</evidence>
<dbReference type="PROSITE" id="PS50893">
    <property type="entry name" value="ABC_TRANSPORTER_2"/>
    <property type="match status" value="1"/>
</dbReference>
<evidence type="ECO:0000256" key="1">
    <source>
        <dbReference type="ARBA" id="ARBA00005417"/>
    </source>
</evidence>
<dbReference type="SMART" id="SM00382">
    <property type="entry name" value="AAA"/>
    <property type="match status" value="1"/>
</dbReference>
<dbReference type="GO" id="GO:0016887">
    <property type="term" value="F:ATP hydrolysis activity"/>
    <property type="evidence" value="ECO:0007669"/>
    <property type="project" value="InterPro"/>
</dbReference>
<proteinExistence type="inferred from homology"/>
<keyword evidence="7" id="KW-1185">Reference proteome</keyword>
<evidence type="ECO:0000259" key="5">
    <source>
        <dbReference type="PROSITE" id="PS50893"/>
    </source>
</evidence>